<keyword evidence="4" id="KW-0067">ATP-binding</keyword>
<dbReference type="GO" id="GO:0005524">
    <property type="term" value="F:ATP binding"/>
    <property type="evidence" value="ECO:0007669"/>
    <property type="project" value="UniProtKB-KW"/>
</dbReference>
<dbReference type="GO" id="GO:0005663">
    <property type="term" value="C:DNA replication factor C complex"/>
    <property type="evidence" value="ECO:0007669"/>
    <property type="project" value="TreeGrafter"/>
</dbReference>
<evidence type="ECO:0000256" key="3">
    <source>
        <dbReference type="ARBA" id="ARBA00022741"/>
    </source>
</evidence>
<dbReference type="InterPro" id="IPR013748">
    <property type="entry name" value="Rep_factorC_C"/>
</dbReference>
<dbReference type="PANTHER" id="PTHR11669:SF5">
    <property type="entry name" value="REPLICATION FACTOR C SUBUNIT 2"/>
    <property type="match status" value="1"/>
</dbReference>
<feature type="domain" description="Replication factor C C-terminal" evidence="5">
    <location>
        <begin position="123"/>
        <end position="199"/>
    </location>
</feature>
<evidence type="ECO:0000313" key="6">
    <source>
        <dbReference type="WBParaSite" id="GPUH_0001511601-mRNA-1"/>
    </source>
</evidence>
<sequence length="209" mass="23658">LLQVCAAEKVSYEESGIDAVVFTAQGDMRQALNNLQCTVAGFRYVTADNVFKALNNLQCTVAGFRYVTADNVFKHCVRSEVIPACEIVHNLYRMGYSSDDILNNMFRVCKTASIPEFLKLEYFKHCVRSEVIPACEIVHNLYRMGYSSDDILNNMFRVCKTASIPEFLKLEYFKEIGLCHVKVVEGLSSLLQLTALISRLCLKQNQLSK</sequence>
<protein>
    <submittedName>
        <fullName evidence="6">Rep_fac_C domain-containing protein</fullName>
    </submittedName>
</protein>
<dbReference type="CDD" id="cd18140">
    <property type="entry name" value="HLD_clamp_RFC"/>
    <property type="match status" value="1"/>
</dbReference>
<dbReference type="GO" id="GO:0003689">
    <property type="term" value="F:DNA clamp loader activity"/>
    <property type="evidence" value="ECO:0007669"/>
    <property type="project" value="TreeGrafter"/>
</dbReference>
<name>A0A183E2A5_9BILA</name>
<dbReference type="Gene3D" id="1.20.272.10">
    <property type="match status" value="2"/>
</dbReference>
<keyword evidence="2" id="KW-0235">DNA replication</keyword>
<dbReference type="GO" id="GO:0006281">
    <property type="term" value="P:DNA repair"/>
    <property type="evidence" value="ECO:0007669"/>
    <property type="project" value="TreeGrafter"/>
</dbReference>
<evidence type="ECO:0000256" key="2">
    <source>
        <dbReference type="ARBA" id="ARBA00022705"/>
    </source>
</evidence>
<keyword evidence="3" id="KW-0547">Nucleotide-binding</keyword>
<evidence type="ECO:0000256" key="1">
    <source>
        <dbReference type="ARBA" id="ARBA00005378"/>
    </source>
</evidence>
<reference evidence="6" key="1">
    <citation type="submission" date="2016-06" db="UniProtKB">
        <authorList>
            <consortium name="WormBaseParasite"/>
        </authorList>
    </citation>
    <scope>IDENTIFICATION</scope>
</reference>
<evidence type="ECO:0000259" key="5">
    <source>
        <dbReference type="Pfam" id="PF08542"/>
    </source>
</evidence>
<dbReference type="PANTHER" id="PTHR11669">
    <property type="entry name" value="REPLICATION FACTOR C / DNA POLYMERASE III GAMMA-TAU SUBUNIT"/>
    <property type="match status" value="1"/>
</dbReference>
<dbReference type="SUPFAM" id="SSF48019">
    <property type="entry name" value="post-AAA+ oligomerization domain-like"/>
    <property type="match status" value="2"/>
</dbReference>
<dbReference type="Gene3D" id="1.10.8.60">
    <property type="match status" value="1"/>
</dbReference>
<organism evidence="6">
    <name type="scientific">Gongylonema pulchrum</name>
    <dbReference type="NCBI Taxonomy" id="637853"/>
    <lineage>
        <taxon>Eukaryota</taxon>
        <taxon>Metazoa</taxon>
        <taxon>Ecdysozoa</taxon>
        <taxon>Nematoda</taxon>
        <taxon>Chromadorea</taxon>
        <taxon>Rhabditida</taxon>
        <taxon>Spirurina</taxon>
        <taxon>Spiruromorpha</taxon>
        <taxon>Spiruroidea</taxon>
        <taxon>Gongylonematidae</taxon>
        <taxon>Gongylonema</taxon>
    </lineage>
</organism>
<dbReference type="GO" id="GO:0006261">
    <property type="term" value="P:DNA-templated DNA replication"/>
    <property type="evidence" value="ECO:0007669"/>
    <property type="project" value="TreeGrafter"/>
</dbReference>
<dbReference type="GO" id="GO:0005634">
    <property type="term" value="C:nucleus"/>
    <property type="evidence" value="ECO:0007669"/>
    <property type="project" value="TreeGrafter"/>
</dbReference>
<dbReference type="GO" id="GO:0003677">
    <property type="term" value="F:DNA binding"/>
    <property type="evidence" value="ECO:0007669"/>
    <property type="project" value="InterPro"/>
</dbReference>
<dbReference type="WBParaSite" id="GPUH_0001511601-mRNA-1">
    <property type="protein sequence ID" value="GPUH_0001511601-mRNA-1"/>
    <property type="gene ID" value="GPUH_0001511601"/>
</dbReference>
<proteinExistence type="inferred from homology"/>
<dbReference type="FunFam" id="1.10.8.60:FF:000012">
    <property type="entry name" value="Replication factor C subunit 4"/>
    <property type="match status" value="1"/>
</dbReference>
<dbReference type="FunFam" id="1.20.272.10:FF:000006">
    <property type="entry name" value="Replication factor C subunit 2"/>
    <property type="match status" value="1"/>
</dbReference>
<dbReference type="AlphaFoldDB" id="A0A183E2A5"/>
<evidence type="ECO:0000256" key="4">
    <source>
        <dbReference type="ARBA" id="ARBA00022840"/>
    </source>
</evidence>
<dbReference type="InterPro" id="IPR008921">
    <property type="entry name" value="DNA_pol3_clamp-load_cplx_C"/>
</dbReference>
<dbReference type="InterPro" id="IPR050238">
    <property type="entry name" value="DNA_Rep/Repair_Clamp_Loader"/>
</dbReference>
<comment type="similarity">
    <text evidence="1">Belongs to the activator 1 small subunits family.</text>
</comment>
<accession>A0A183E2A5</accession>
<dbReference type="InterPro" id="IPR047854">
    <property type="entry name" value="RFC_lid"/>
</dbReference>
<dbReference type="Pfam" id="PF08542">
    <property type="entry name" value="Rep_fac_C"/>
    <property type="match status" value="1"/>
</dbReference>